<feature type="compositionally biased region" description="Low complexity" evidence="3">
    <location>
        <begin position="36"/>
        <end position="47"/>
    </location>
</feature>
<dbReference type="RefSeq" id="XP_013235147.1">
    <property type="nucleotide sequence ID" value="XM_013379693.1"/>
</dbReference>
<dbReference type="VEuPathDB" id="ToxoDB:ETH_00040155"/>
<keyword evidence="2" id="KW-0687">Ribonucleoprotein</keyword>
<feature type="region of interest" description="Disordered" evidence="3">
    <location>
        <begin position="1"/>
        <end position="76"/>
    </location>
</feature>
<evidence type="ECO:0000313" key="5">
    <source>
        <dbReference type="Proteomes" id="UP000030747"/>
    </source>
</evidence>
<evidence type="ECO:0000256" key="3">
    <source>
        <dbReference type="SAM" id="MobiDB-lite"/>
    </source>
</evidence>
<evidence type="ECO:0000256" key="2">
    <source>
        <dbReference type="ARBA" id="ARBA00023274"/>
    </source>
</evidence>
<organism evidence="4 5">
    <name type="scientific">Eimeria tenella</name>
    <name type="common">Coccidian parasite</name>
    <dbReference type="NCBI Taxonomy" id="5802"/>
    <lineage>
        <taxon>Eukaryota</taxon>
        <taxon>Sar</taxon>
        <taxon>Alveolata</taxon>
        <taxon>Apicomplexa</taxon>
        <taxon>Conoidasida</taxon>
        <taxon>Coccidia</taxon>
        <taxon>Eucoccidiorida</taxon>
        <taxon>Eimeriorina</taxon>
        <taxon>Eimeriidae</taxon>
        <taxon>Eimeria</taxon>
    </lineage>
</organism>
<dbReference type="GO" id="GO:0006412">
    <property type="term" value="P:translation"/>
    <property type="evidence" value="ECO:0007669"/>
    <property type="project" value="InterPro"/>
</dbReference>
<dbReference type="GO" id="GO:1990904">
    <property type="term" value="C:ribonucleoprotein complex"/>
    <property type="evidence" value="ECO:0007669"/>
    <property type="project" value="UniProtKB-KW"/>
</dbReference>
<dbReference type="GeneID" id="25257071"/>
<reference evidence="4" key="2">
    <citation type="submission" date="2013-10" db="EMBL/GenBank/DDBJ databases">
        <authorList>
            <person name="Aslett M."/>
        </authorList>
    </citation>
    <scope>NUCLEOTIDE SEQUENCE [LARGE SCALE GENOMIC DNA]</scope>
    <source>
        <strain evidence="4">Houghton</strain>
    </source>
</reference>
<gene>
    <name evidence="4" type="ORF">ETH_00040155</name>
</gene>
<dbReference type="GO" id="GO:0005840">
    <property type="term" value="C:ribosome"/>
    <property type="evidence" value="ECO:0007669"/>
    <property type="project" value="UniProtKB-KW"/>
</dbReference>
<keyword evidence="5" id="KW-1185">Reference proteome</keyword>
<sequence length="228" mass="24024">PAVSRSAAANPAARSSGFVWPRMRMQTLKRLKSMPQQQQKQQQQQQQQHEEEQQQQEEAADEKETATPQHMDTATTTMAGTPTEAAAAAAALLKALPVLRPLPPRQKPCSATPHTAAKGLECAGFAVDRERVASAALSRLQSCGPPKAAAAAAAAAPAAAAAATSAESSAGPPHLQQWLRVVCKLKTVVAVGEADDDPLLLQFLRYLQNGEVQYTEAVVLADEGGACD</sequence>
<keyword evidence="1" id="KW-0689">Ribosomal protein</keyword>
<accession>U6L5B5</accession>
<evidence type="ECO:0000313" key="4">
    <source>
        <dbReference type="EMBL" id="CDJ44398.1"/>
    </source>
</evidence>
<dbReference type="Proteomes" id="UP000030747">
    <property type="component" value="Unassembled WGS sequence"/>
</dbReference>
<feature type="non-terminal residue" evidence="4">
    <location>
        <position position="1"/>
    </location>
</feature>
<dbReference type="GO" id="GO:0003735">
    <property type="term" value="F:structural constituent of ribosome"/>
    <property type="evidence" value="ECO:0007669"/>
    <property type="project" value="InterPro"/>
</dbReference>
<feature type="compositionally biased region" description="Low complexity" evidence="3">
    <location>
        <begin position="1"/>
        <end position="16"/>
    </location>
</feature>
<name>U6L5B5_EIMTE</name>
<evidence type="ECO:0000256" key="1">
    <source>
        <dbReference type="ARBA" id="ARBA00022980"/>
    </source>
</evidence>
<dbReference type="AlphaFoldDB" id="U6L5B5"/>
<proteinExistence type="predicted"/>
<dbReference type="OrthoDB" id="336240at2759"/>
<dbReference type="VEuPathDB" id="ToxoDB:ETH2_1504300"/>
<reference evidence="4" key="1">
    <citation type="submission" date="2013-10" db="EMBL/GenBank/DDBJ databases">
        <title>Genomic analysis of the causative agents of coccidiosis in chickens.</title>
        <authorList>
            <person name="Reid A.J."/>
            <person name="Blake D."/>
            <person name="Billington K."/>
            <person name="Browne H."/>
            <person name="Dunn M."/>
            <person name="Hung S."/>
            <person name="Kawahara F."/>
            <person name="Miranda-Saavedra D."/>
            <person name="Mourier T."/>
            <person name="Nagra H."/>
            <person name="Otto T.D."/>
            <person name="Rawlings N."/>
            <person name="Sanchez A."/>
            <person name="Sanders M."/>
            <person name="Subramaniam C."/>
            <person name="Tay Y."/>
            <person name="Dear P."/>
            <person name="Doerig C."/>
            <person name="Gruber A."/>
            <person name="Parkinson J."/>
            <person name="Shirley M."/>
            <person name="Wan K.L."/>
            <person name="Berriman M."/>
            <person name="Tomley F."/>
            <person name="Pain A."/>
        </authorList>
    </citation>
    <scope>NUCLEOTIDE SEQUENCE [LARGE SCALE GENOMIC DNA]</scope>
    <source>
        <strain evidence="4">Houghton</strain>
    </source>
</reference>
<dbReference type="PRINTS" id="PR00456">
    <property type="entry name" value="RIBOSOMALP2"/>
</dbReference>
<protein>
    <submittedName>
        <fullName evidence="4">Uncharacterized protein</fullName>
    </submittedName>
</protein>
<dbReference type="InterPro" id="IPR001859">
    <property type="entry name" value="Ribosomal_P1/P2_euk"/>
</dbReference>
<dbReference type="EMBL" id="HG677026">
    <property type="protein sequence ID" value="CDJ44398.1"/>
    <property type="molecule type" value="Genomic_DNA"/>
</dbReference>